<feature type="compositionally biased region" description="Low complexity" evidence="1">
    <location>
        <begin position="214"/>
        <end position="230"/>
    </location>
</feature>
<name>A0A6G9ZDV2_9NOCA</name>
<evidence type="ECO:0000313" key="2">
    <source>
        <dbReference type="EMBL" id="QIS23620.1"/>
    </source>
</evidence>
<reference evidence="2 3" key="1">
    <citation type="journal article" date="2019" name="ACS Chem. Biol.">
        <title>Identification and Mobilization of a Cryptic Antibiotic Biosynthesis Gene Locus from a Human-Pathogenic Nocardia Isolate.</title>
        <authorList>
            <person name="Herisse M."/>
            <person name="Ishida K."/>
            <person name="Porter J.L."/>
            <person name="Howden B."/>
            <person name="Hertweck C."/>
            <person name="Stinear T.P."/>
            <person name="Pidot S.J."/>
        </authorList>
    </citation>
    <scope>NUCLEOTIDE SEQUENCE [LARGE SCALE GENOMIC DNA]</scope>
    <source>
        <strain evidence="2 3">AUSMDU00012715</strain>
    </source>
</reference>
<feature type="compositionally biased region" description="Polar residues" evidence="1">
    <location>
        <begin position="235"/>
        <end position="245"/>
    </location>
</feature>
<gene>
    <name evidence="2" type="ORF">F6W96_40490</name>
</gene>
<dbReference type="AlphaFoldDB" id="A0A6G9ZDV2"/>
<protein>
    <submittedName>
        <fullName evidence="2">Uncharacterized protein</fullName>
    </submittedName>
</protein>
<proteinExistence type="predicted"/>
<organism evidence="2 3">
    <name type="scientific">Nocardia terpenica</name>
    <dbReference type="NCBI Taxonomy" id="455432"/>
    <lineage>
        <taxon>Bacteria</taxon>
        <taxon>Bacillati</taxon>
        <taxon>Actinomycetota</taxon>
        <taxon>Actinomycetes</taxon>
        <taxon>Mycobacteriales</taxon>
        <taxon>Nocardiaceae</taxon>
        <taxon>Nocardia</taxon>
    </lineage>
</organism>
<dbReference type="Proteomes" id="UP000500953">
    <property type="component" value="Chromosome"/>
</dbReference>
<dbReference type="RefSeq" id="WP_167490942.1">
    <property type="nucleotide sequence ID" value="NZ_CP046173.1"/>
</dbReference>
<evidence type="ECO:0000313" key="3">
    <source>
        <dbReference type="Proteomes" id="UP000500953"/>
    </source>
</evidence>
<sequence length="245" mass="25702">MTEPIGPVDAPADPIPPTFTDVAAAVDKFSHALNAIITIYDRENLWLDAAGAGQADLGACADRIAAYAAYLRHLDAVLLDTLGPQACPPADALACQPATVIRRGVHGQAAAVEDLRHHLAFCTPARVADIAIAATRLRYTFTTHPSRWSIDLTTALLPLVTRDFYGVARHAARVVWGIGTQYGLPDLTAGGVRHDERFAAACDAYRVRHHPGARGDSSGPAAPASATSDGVAPQPGSNSVGNEIC</sequence>
<feature type="region of interest" description="Disordered" evidence="1">
    <location>
        <begin position="210"/>
        <end position="245"/>
    </location>
</feature>
<evidence type="ECO:0000256" key="1">
    <source>
        <dbReference type="SAM" id="MobiDB-lite"/>
    </source>
</evidence>
<accession>A0A6G9ZDV2</accession>
<dbReference type="EMBL" id="CP046173">
    <property type="protein sequence ID" value="QIS23620.1"/>
    <property type="molecule type" value="Genomic_DNA"/>
</dbReference>